<dbReference type="PANTHER" id="PTHR13710:SF154">
    <property type="entry name" value="RECQ HELICASE, PUTATIVE (AFU_ORTHOLOGUE AFUA_6G14720)-RELATED"/>
    <property type="match status" value="1"/>
</dbReference>
<evidence type="ECO:0000256" key="4">
    <source>
        <dbReference type="SAM" id="MobiDB-lite"/>
    </source>
</evidence>
<dbReference type="InterPro" id="IPR001650">
    <property type="entry name" value="Helicase_C-like"/>
</dbReference>
<comment type="caution">
    <text evidence="6">The sequence shown here is derived from an EMBL/GenBank/DDBJ whole genome shotgun (WGS) entry which is preliminary data.</text>
</comment>
<dbReference type="Pfam" id="PF00271">
    <property type="entry name" value="Helicase_C"/>
    <property type="match status" value="1"/>
</dbReference>
<feature type="region of interest" description="Disordered" evidence="4">
    <location>
        <begin position="248"/>
        <end position="275"/>
    </location>
</feature>
<dbReference type="GO" id="GO:0000724">
    <property type="term" value="P:double-strand break repair via homologous recombination"/>
    <property type="evidence" value="ECO:0007669"/>
    <property type="project" value="TreeGrafter"/>
</dbReference>
<keyword evidence="7" id="KW-1185">Reference proteome</keyword>
<evidence type="ECO:0000256" key="2">
    <source>
        <dbReference type="ARBA" id="ARBA00034617"/>
    </source>
</evidence>
<accession>A0A9P7GIR5</accession>
<organism evidence="6 7">
    <name type="scientific">Sphagnurus paluster</name>
    <dbReference type="NCBI Taxonomy" id="117069"/>
    <lineage>
        <taxon>Eukaryota</taxon>
        <taxon>Fungi</taxon>
        <taxon>Dikarya</taxon>
        <taxon>Basidiomycota</taxon>
        <taxon>Agaricomycotina</taxon>
        <taxon>Agaricomycetes</taxon>
        <taxon>Agaricomycetidae</taxon>
        <taxon>Agaricales</taxon>
        <taxon>Tricholomatineae</taxon>
        <taxon>Lyophyllaceae</taxon>
        <taxon>Sphagnurus</taxon>
    </lineage>
</organism>
<reference evidence="6" key="1">
    <citation type="submission" date="2021-02" db="EMBL/GenBank/DDBJ databases">
        <authorList>
            <person name="Nieuwenhuis M."/>
            <person name="Van De Peppel L.J.J."/>
        </authorList>
    </citation>
    <scope>NUCLEOTIDE SEQUENCE</scope>
    <source>
        <strain evidence="6">D49</strain>
    </source>
</reference>
<dbReference type="PANTHER" id="PTHR13710">
    <property type="entry name" value="DNA HELICASE RECQ FAMILY MEMBER"/>
    <property type="match status" value="1"/>
</dbReference>
<reference evidence="6" key="2">
    <citation type="submission" date="2021-10" db="EMBL/GenBank/DDBJ databases">
        <title>Phylogenomics reveals ancestral predisposition of the termite-cultivated fungus Termitomyces towards a domesticated lifestyle.</title>
        <authorList>
            <person name="Auxier B."/>
            <person name="Grum-Grzhimaylo A."/>
            <person name="Cardenas M.E."/>
            <person name="Lodge J.D."/>
            <person name="Laessoe T."/>
            <person name="Pedersen O."/>
            <person name="Smith M.E."/>
            <person name="Kuyper T.W."/>
            <person name="Franco-Molano E.A."/>
            <person name="Baroni T.J."/>
            <person name="Aanen D.K."/>
        </authorList>
    </citation>
    <scope>NUCLEOTIDE SEQUENCE</scope>
    <source>
        <strain evidence="6">D49</strain>
    </source>
</reference>
<dbReference type="SMART" id="SM00490">
    <property type="entry name" value="HELICc"/>
    <property type="match status" value="1"/>
</dbReference>
<comment type="catalytic activity">
    <reaction evidence="2">
        <text>Couples ATP hydrolysis with the unwinding of duplex DNA by translocating in the 3'-5' direction.</text>
        <dbReference type="EC" id="5.6.2.4"/>
    </reaction>
</comment>
<proteinExistence type="inferred from homology"/>
<dbReference type="OrthoDB" id="2499463at2759"/>
<dbReference type="EMBL" id="JABCKI010000250">
    <property type="protein sequence ID" value="KAG5651392.1"/>
    <property type="molecule type" value="Genomic_DNA"/>
</dbReference>
<evidence type="ECO:0000256" key="1">
    <source>
        <dbReference type="ARBA" id="ARBA00005446"/>
    </source>
</evidence>
<dbReference type="Gene3D" id="3.40.50.300">
    <property type="entry name" value="P-loop containing nucleotide triphosphate hydrolases"/>
    <property type="match status" value="1"/>
</dbReference>
<dbReference type="AlphaFoldDB" id="A0A9P7GIR5"/>
<dbReference type="GO" id="GO:0043138">
    <property type="term" value="F:3'-5' DNA helicase activity"/>
    <property type="evidence" value="ECO:0007669"/>
    <property type="project" value="UniProtKB-EC"/>
</dbReference>
<evidence type="ECO:0000259" key="5">
    <source>
        <dbReference type="PROSITE" id="PS51194"/>
    </source>
</evidence>
<dbReference type="PROSITE" id="PS51194">
    <property type="entry name" value="HELICASE_CTER"/>
    <property type="match status" value="1"/>
</dbReference>
<dbReference type="GO" id="GO:0009378">
    <property type="term" value="F:four-way junction helicase activity"/>
    <property type="evidence" value="ECO:0007669"/>
    <property type="project" value="TreeGrafter"/>
</dbReference>
<comment type="similarity">
    <text evidence="1">Belongs to the helicase family. RecQ subfamily.</text>
</comment>
<feature type="domain" description="Helicase C-terminal" evidence="5">
    <location>
        <begin position="60"/>
        <end position="233"/>
    </location>
</feature>
<dbReference type="SUPFAM" id="SSF52540">
    <property type="entry name" value="P-loop containing nucleoside triphosphate hydrolases"/>
    <property type="match status" value="1"/>
</dbReference>
<evidence type="ECO:0000313" key="7">
    <source>
        <dbReference type="Proteomes" id="UP000717328"/>
    </source>
</evidence>
<name>A0A9P7GIR5_9AGAR</name>
<protein>
    <recommendedName>
        <fullName evidence="3">DNA 3'-5' helicase</fullName>
        <ecNumber evidence="3">5.6.2.4</ecNumber>
    </recommendedName>
</protein>
<dbReference type="EC" id="5.6.2.4" evidence="3"/>
<dbReference type="Proteomes" id="UP000717328">
    <property type="component" value="Unassembled WGS sequence"/>
</dbReference>
<feature type="compositionally biased region" description="Polar residues" evidence="4">
    <location>
        <begin position="250"/>
        <end position="262"/>
    </location>
</feature>
<sequence>MGLSAVAINGETYNAKVHKVLAQVRATLHIQAETSCYVNVGIDRPNIAWFVRHMKGGKKDLDSLDFLLPTSEKPELEQTMVFFDDINISLDALKWFLERLPLELHSQVEVYNSRRSSRSKKIVIDKFRNGEIKYLLTTEAAGMGCDIPNVEQVVQFMVPASLSIWMQRAGRAGRNIRILARAILLVQPSVFQEMRVENVDNEPNDGEVKYRKDVEQGLREWIETVECRREAAAVYFDDRAARFDDETDNEIPTQSISNQNGKRTMEPSVPNRRGPHLQGARDLLQKWRSETWRTLYCRRLWGIQCLLPDAILTAFATKARLRSREDLIAAGWSPTHCEKHGLQILHVLKVYDDGYWGVHQEEKAQRLQAVESNVYKHSFILE</sequence>
<evidence type="ECO:0000256" key="3">
    <source>
        <dbReference type="ARBA" id="ARBA00034808"/>
    </source>
</evidence>
<dbReference type="InterPro" id="IPR027417">
    <property type="entry name" value="P-loop_NTPase"/>
</dbReference>
<dbReference type="GO" id="GO:0005694">
    <property type="term" value="C:chromosome"/>
    <property type="evidence" value="ECO:0007669"/>
    <property type="project" value="TreeGrafter"/>
</dbReference>
<gene>
    <name evidence="6" type="ORF">H0H81_008858</name>
</gene>
<evidence type="ECO:0000313" key="6">
    <source>
        <dbReference type="EMBL" id="KAG5651392.1"/>
    </source>
</evidence>
<dbReference type="GO" id="GO:0005737">
    <property type="term" value="C:cytoplasm"/>
    <property type="evidence" value="ECO:0007669"/>
    <property type="project" value="TreeGrafter"/>
</dbReference>